<organism evidence="2 3">
    <name type="scientific">Candidatus Lloydbacteria bacterium RIFOXYC12_FULL_46_25</name>
    <dbReference type="NCBI Taxonomy" id="1798670"/>
    <lineage>
        <taxon>Bacteria</taxon>
        <taxon>Candidatus Lloydiibacteriota</taxon>
    </lineage>
</organism>
<reference evidence="2 3" key="1">
    <citation type="journal article" date="2016" name="Nat. Commun.">
        <title>Thousands of microbial genomes shed light on interconnected biogeochemical processes in an aquifer system.</title>
        <authorList>
            <person name="Anantharaman K."/>
            <person name="Brown C.T."/>
            <person name="Hug L.A."/>
            <person name="Sharon I."/>
            <person name="Castelle C.J."/>
            <person name="Probst A.J."/>
            <person name="Thomas B.C."/>
            <person name="Singh A."/>
            <person name="Wilkins M.J."/>
            <person name="Karaoz U."/>
            <person name="Brodie E.L."/>
            <person name="Williams K.H."/>
            <person name="Hubbard S.S."/>
            <person name="Banfield J.F."/>
        </authorList>
    </citation>
    <scope>NUCLEOTIDE SEQUENCE [LARGE SCALE GENOMIC DNA]</scope>
</reference>
<protein>
    <recommendedName>
        <fullName evidence="4">Alpha-glucan phosphorylase</fullName>
    </recommendedName>
</protein>
<dbReference type="Proteomes" id="UP000178106">
    <property type="component" value="Unassembled WGS sequence"/>
</dbReference>
<dbReference type="AlphaFoldDB" id="A0A1G2E0N1"/>
<sequence length="557" mass="63207">MLAHKGIEGVIAFITPEISIDQSLRTYSGGLGVIGGGMIGAAFRSNFPLVAVSLLYTEGYYDQGVDHHPEGRSRMTIDYPSRTYDDILEDTGVIVTVYVTGAPIHARIRRLPRGKFNTTEVLFLDVDIPENDYLSRLNGKRLYPCLETTGNSKEHNDERRVAQSIILGFGAIKALRALNYDVALYHLNEGHAGFVPLALAQQFQTEGNDQERTRMLVRSKVVFTTHTPVAAGNPKYPARMINHFLSDESLQYFVNDATLDGYFDLTASSLLLSFMANGVSKKHGEVSRKMWQGLKHGAPIISVTNGSDPYFWQHKEYKHAETKEELAQVKRKYKRELLELVHRVTGKMWSEEILTIVWARRFAGYKRPGLLFADYEWIVRHLHENKLQVIMAGKPHPDDGNMINEWNNLLRKAYGLPNLVVLNGYELDLSRTLKAGADVWLNNPASPLEAAGTSGHSATMNGAINMSTPDGWYLEANEEFYFRFGLDHHRDGQDKIDGIALRKCIDERVLPMYYGDKGHWYHMALNAKLEAEEMWSSDRMLRDYVEHIYRPVLKKVV</sequence>
<dbReference type="GO" id="GO:0008184">
    <property type="term" value="F:glycogen phosphorylase activity"/>
    <property type="evidence" value="ECO:0007669"/>
    <property type="project" value="InterPro"/>
</dbReference>
<comment type="similarity">
    <text evidence="1">Belongs to the glycogen phosphorylase family.</text>
</comment>
<dbReference type="EMBL" id="MHLU01000062">
    <property type="protein sequence ID" value="OGZ19222.1"/>
    <property type="molecule type" value="Genomic_DNA"/>
</dbReference>
<gene>
    <name evidence="2" type="ORF">A2494_02010</name>
</gene>
<evidence type="ECO:0000313" key="2">
    <source>
        <dbReference type="EMBL" id="OGZ19222.1"/>
    </source>
</evidence>
<dbReference type="InterPro" id="IPR011834">
    <property type="entry name" value="Agluc_phsphrylas"/>
</dbReference>
<dbReference type="InterPro" id="IPR000811">
    <property type="entry name" value="Glyco_trans_35"/>
</dbReference>
<comment type="caution">
    <text evidence="2">The sequence shown here is derived from an EMBL/GenBank/DDBJ whole genome shotgun (WGS) entry which is preliminary data.</text>
</comment>
<dbReference type="InterPro" id="IPR052182">
    <property type="entry name" value="Glycogen/Maltodextrin_Phosph"/>
</dbReference>
<proteinExistence type="inferred from homology"/>
<evidence type="ECO:0000256" key="1">
    <source>
        <dbReference type="ARBA" id="ARBA00006047"/>
    </source>
</evidence>
<dbReference type="PANTHER" id="PTHR42655">
    <property type="entry name" value="GLYCOGEN PHOSPHORYLASE"/>
    <property type="match status" value="1"/>
</dbReference>
<dbReference type="SUPFAM" id="SSF53756">
    <property type="entry name" value="UDP-Glycosyltransferase/glycogen phosphorylase"/>
    <property type="match status" value="1"/>
</dbReference>
<evidence type="ECO:0000313" key="3">
    <source>
        <dbReference type="Proteomes" id="UP000178106"/>
    </source>
</evidence>
<dbReference type="GO" id="GO:0005975">
    <property type="term" value="P:carbohydrate metabolic process"/>
    <property type="evidence" value="ECO:0007669"/>
    <property type="project" value="InterPro"/>
</dbReference>
<dbReference type="GO" id="GO:0030170">
    <property type="term" value="F:pyridoxal phosphate binding"/>
    <property type="evidence" value="ECO:0007669"/>
    <property type="project" value="InterPro"/>
</dbReference>
<dbReference type="NCBIfam" id="TIGR02094">
    <property type="entry name" value="more_P_ylases"/>
    <property type="match status" value="1"/>
</dbReference>
<accession>A0A1G2E0N1</accession>
<name>A0A1G2E0N1_9BACT</name>
<dbReference type="Pfam" id="PF00343">
    <property type="entry name" value="Phosphorylase"/>
    <property type="match status" value="1"/>
</dbReference>
<dbReference type="Gene3D" id="3.40.50.2000">
    <property type="entry name" value="Glycogen Phosphorylase B"/>
    <property type="match status" value="3"/>
</dbReference>
<evidence type="ECO:0008006" key="4">
    <source>
        <dbReference type="Google" id="ProtNLM"/>
    </source>
</evidence>
<dbReference type="PANTHER" id="PTHR42655:SF1">
    <property type="entry name" value="GLYCOGEN PHOSPHORYLASE"/>
    <property type="match status" value="1"/>
</dbReference>